<accession>A0A8T0VCC8</accession>
<keyword evidence="2 4" id="KW-0802">TPR repeat</keyword>
<dbReference type="SUPFAM" id="SSF48403">
    <property type="entry name" value="Ankyrin repeat"/>
    <property type="match status" value="1"/>
</dbReference>
<feature type="repeat" description="ANK" evidence="3">
    <location>
        <begin position="171"/>
        <end position="203"/>
    </location>
</feature>
<dbReference type="SUPFAM" id="SSF48452">
    <property type="entry name" value="TPR-like"/>
    <property type="match status" value="1"/>
</dbReference>
<feature type="repeat" description="ANK" evidence="3">
    <location>
        <begin position="105"/>
        <end position="137"/>
    </location>
</feature>
<dbReference type="EMBL" id="CM029040">
    <property type="protein sequence ID" value="KAG2632035.1"/>
    <property type="molecule type" value="Genomic_DNA"/>
</dbReference>
<dbReference type="EMBL" id="CM029040">
    <property type="protein sequence ID" value="KAG2632036.1"/>
    <property type="molecule type" value="Genomic_DNA"/>
</dbReference>
<dbReference type="Pfam" id="PF07719">
    <property type="entry name" value="TPR_2"/>
    <property type="match status" value="1"/>
</dbReference>
<dbReference type="PROSITE" id="PS50297">
    <property type="entry name" value="ANK_REP_REGION"/>
    <property type="match status" value="5"/>
</dbReference>
<evidence type="ECO:0000256" key="4">
    <source>
        <dbReference type="PROSITE-ProRule" id="PRU00339"/>
    </source>
</evidence>
<dbReference type="PROSITE" id="PS50088">
    <property type="entry name" value="ANK_REPEAT"/>
    <property type="match status" value="5"/>
</dbReference>
<evidence type="ECO:0000256" key="1">
    <source>
        <dbReference type="ARBA" id="ARBA00022737"/>
    </source>
</evidence>
<feature type="repeat" description="ANK" evidence="3">
    <location>
        <begin position="73"/>
        <end position="105"/>
    </location>
</feature>
<keyword evidence="3" id="KW-0040">ANK repeat</keyword>
<evidence type="ECO:0000256" key="3">
    <source>
        <dbReference type="PROSITE-ProRule" id="PRU00023"/>
    </source>
</evidence>
<dbReference type="Gene3D" id="1.25.40.10">
    <property type="entry name" value="Tetratricopeptide repeat domain"/>
    <property type="match status" value="1"/>
</dbReference>
<dbReference type="AlphaFoldDB" id="A0A8T0VCC8"/>
<feature type="repeat" description="TPR" evidence="4">
    <location>
        <begin position="338"/>
        <end position="371"/>
    </location>
</feature>
<keyword evidence="1" id="KW-0677">Repeat</keyword>
<organism evidence="5 6">
    <name type="scientific">Panicum virgatum</name>
    <name type="common">Blackwell switchgrass</name>
    <dbReference type="NCBI Taxonomy" id="38727"/>
    <lineage>
        <taxon>Eukaryota</taxon>
        <taxon>Viridiplantae</taxon>
        <taxon>Streptophyta</taxon>
        <taxon>Embryophyta</taxon>
        <taxon>Tracheophyta</taxon>
        <taxon>Spermatophyta</taxon>
        <taxon>Magnoliopsida</taxon>
        <taxon>Liliopsida</taxon>
        <taxon>Poales</taxon>
        <taxon>Poaceae</taxon>
        <taxon>PACMAD clade</taxon>
        <taxon>Panicoideae</taxon>
        <taxon>Panicodae</taxon>
        <taxon>Paniceae</taxon>
        <taxon>Panicinae</taxon>
        <taxon>Panicum</taxon>
        <taxon>Panicum sect. Hiantes</taxon>
    </lineage>
</organism>
<proteinExistence type="predicted"/>
<protein>
    <submittedName>
        <fullName evidence="5">Uncharacterized protein</fullName>
    </submittedName>
</protein>
<comment type="caution">
    <text evidence="5">The sequence shown here is derived from an EMBL/GenBank/DDBJ whole genome shotgun (WGS) entry which is preliminary data.</text>
</comment>
<feature type="non-terminal residue" evidence="5">
    <location>
        <position position="1"/>
    </location>
</feature>
<dbReference type="PANTHER" id="PTHR46224">
    <property type="entry name" value="ANKYRIN REPEAT FAMILY PROTEIN"/>
    <property type="match status" value="1"/>
</dbReference>
<feature type="repeat" description="ANK" evidence="3">
    <location>
        <begin position="40"/>
        <end position="72"/>
    </location>
</feature>
<dbReference type="InterPro" id="IPR002110">
    <property type="entry name" value="Ankyrin_rpt"/>
</dbReference>
<evidence type="ECO:0000313" key="6">
    <source>
        <dbReference type="Proteomes" id="UP000823388"/>
    </source>
</evidence>
<dbReference type="InterPro" id="IPR036770">
    <property type="entry name" value="Ankyrin_rpt-contain_sf"/>
</dbReference>
<dbReference type="PANTHER" id="PTHR46224:SF57">
    <property type="entry name" value="ANKYRIN-LIKE PROTEIN"/>
    <property type="match status" value="1"/>
</dbReference>
<dbReference type="InterPro" id="IPR011990">
    <property type="entry name" value="TPR-like_helical_dom_sf"/>
</dbReference>
<evidence type="ECO:0000256" key="2">
    <source>
        <dbReference type="ARBA" id="ARBA00022803"/>
    </source>
</evidence>
<dbReference type="PROSITE" id="PS50005">
    <property type="entry name" value="TPR"/>
    <property type="match status" value="1"/>
</dbReference>
<reference evidence="5" key="1">
    <citation type="submission" date="2020-05" db="EMBL/GenBank/DDBJ databases">
        <title>WGS assembly of Panicum virgatum.</title>
        <authorList>
            <person name="Lovell J.T."/>
            <person name="Jenkins J."/>
            <person name="Shu S."/>
            <person name="Juenger T.E."/>
            <person name="Schmutz J."/>
        </authorList>
    </citation>
    <scope>NUCLEOTIDE SEQUENCE</scope>
    <source>
        <strain evidence="5">AP13</strain>
    </source>
</reference>
<keyword evidence="6" id="KW-1185">Reference proteome</keyword>
<dbReference type="Pfam" id="PF00023">
    <property type="entry name" value="Ank"/>
    <property type="match status" value="1"/>
</dbReference>
<gene>
    <name evidence="5" type="ORF">PVAP13_2NG057700</name>
</gene>
<dbReference type="InterPro" id="IPR051616">
    <property type="entry name" value="Cul2-RING_E3_ligase_SR"/>
</dbReference>
<dbReference type="Gene3D" id="1.25.40.20">
    <property type="entry name" value="Ankyrin repeat-containing domain"/>
    <property type="match status" value="2"/>
</dbReference>
<evidence type="ECO:0000313" key="5">
    <source>
        <dbReference type="EMBL" id="KAG2632035.1"/>
    </source>
</evidence>
<feature type="repeat" description="ANK" evidence="3">
    <location>
        <begin position="4"/>
        <end position="26"/>
    </location>
</feature>
<name>A0A8T0VCC8_PANVG</name>
<dbReference type="InterPro" id="IPR013105">
    <property type="entry name" value="TPR_2"/>
</dbReference>
<dbReference type="Proteomes" id="UP000823388">
    <property type="component" value="Chromosome 2N"/>
</dbReference>
<dbReference type="Pfam" id="PF12796">
    <property type="entry name" value="Ank_2"/>
    <property type="match status" value="2"/>
</dbReference>
<dbReference type="SMART" id="SM00248">
    <property type="entry name" value="ANK"/>
    <property type="match status" value="7"/>
</dbReference>
<sequence>EDALGRNALHLAAGKGHLEVCRFLVEESGLDVNSTASGIVGGTLVHLAAVGGHERVLEYLLDRDVDPGVPDANGSTPLHHAAEQGHCEAVRLLLSKGVDVDPVNHLGTSLHLAAAKDRDQVVKILLEHGADPNKVVNHVYSPLMMACCGHSLKCMQLLVQAGAGVNFISPSGPSILMEAVDNGLTDIVKFLLEAGVDPNIADEGGKIPIMSAAVQGHRELVEILLPKTRPIPYVPDWSVDGIIRSMKYLRFVVQDAGLVGKRIADAKSRGKEAFAKGEYFAAIYFYGLALDKDPRDATLLANRSLCHLRLGKGDQALLDARKCKMMSPHWSKAWYREGKAWYREGAALSLLKDYKGAADAFLQALKLDPASDEIKKALRETIDA</sequence>
<dbReference type="PRINTS" id="PR01415">
    <property type="entry name" value="ANKYRIN"/>
</dbReference>
<dbReference type="InterPro" id="IPR019734">
    <property type="entry name" value="TPR_rpt"/>
</dbReference>
<dbReference type="SMART" id="SM00028">
    <property type="entry name" value="TPR"/>
    <property type="match status" value="3"/>
</dbReference>